<proteinExistence type="predicted"/>
<reference evidence="1" key="1">
    <citation type="submission" date="2023-12" db="EMBL/GenBank/DDBJ databases">
        <title>Genome assembly of Anisodus tanguticus.</title>
        <authorList>
            <person name="Wang Y.-J."/>
        </authorList>
    </citation>
    <scope>NUCLEOTIDE SEQUENCE</scope>
    <source>
        <strain evidence="1">KB-2021</strain>
        <tissue evidence="1">Leaf</tissue>
    </source>
</reference>
<accession>A0AAE1SNJ3</accession>
<evidence type="ECO:0000313" key="1">
    <source>
        <dbReference type="EMBL" id="KAK4372950.1"/>
    </source>
</evidence>
<keyword evidence="2" id="KW-1185">Reference proteome</keyword>
<gene>
    <name evidence="1" type="ORF">RND71_008334</name>
</gene>
<evidence type="ECO:0000313" key="2">
    <source>
        <dbReference type="Proteomes" id="UP001291623"/>
    </source>
</evidence>
<comment type="caution">
    <text evidence="1">The sequence shown here is derived from an EMBL/GenBank/DDBJ whole genome shotgun (WGS) entry which is preliminary data.</text>
</comment>
<dbReference type="AlphaFoldDB" id="A0AAE1SNJ3"/>
<dbReference type="EMBL" id="JAVYJV010000004">
    <property type="protein sequence ID" value="KAK4372950.1"/>
    <property type="molecule type" value="Genomic_DNA"/>
</dbReference>
<sequence length="85" mass="9589">MALGRIRINEAAPELQDSARSIEREDKREMEEIVTFTTFSACWADSIGYGPREAAQFPKMPQSSRLDQGFLSKAYETTNNQQQGS</sequence>
<dbReference type="Proteomes" id="UP001291623">
    <property type="component" value="Unassembled WGS sequence"/>
</dbReference>
<organism evidence="1 2">
    <name type="scientific">Anisodus tanguticus</name>
    <dbReference type="NCBI Taxonomy" id="243964"/>
    <lineage>
        <taxon>Eukaryota</taxon>
        <taxon>Viridiplantae</taxon>
        <taxon>Streptophyta</taxon>
        <taxon>Embryophyta</taxon>
        <taxon>Tracheophyta</taxon>
        <taxon>Spermatophyta</taxon>
        <taxon>Magnoliopsida</taxon>
        <taxon>eudicotyledons</taxon>
        <taxon>Gunneridae</taxon>
        <taxon>Pentapetalae</taxon>
        <taxon>asterids</taxon>
        <taxon>lamiids</taxon>
        <taxon>Solanales</taxon>
        <taxon>Solanaceae</taxon>
        <taxon>Solanoideae</taxon>
        <taxon>Hyoscyameae</taxon>
        <taxon>Anisodus</taxon>
    </lineage>
</organism>
<protein>
    <submittedName>
        <fullName evidence="1">Uncharacterized protein</fullName>
    </submittedName>
</protein>
<name>A0AAE1SNJ3_9SOLA</name>